<dbReference type="AlphaFoldDB" id="A0A1X0Y7Y3"/>
<keyword evidence="2" id="KW-0378">Hydrolase</keyword>
<sequence>MSAGRKPVCRRLFTSCSTGEIFLPIAPHEVEIIILGSGGSPGVPMPACDCAVCRSEVPENRRTRCSILLSYHGRNLLIDTATDLRQQVLREKINHIDAVLYTHTHADHVHGIDDLRPFNHRQQQLIPLYGSASAMEHLRRVFPYIFDPAIKLGYRPRLETRILEKPEDILGLPVIPIPLRHGDDEATGYRVGPFAYLTDCSEIPAASRGLLRGLDLLILDGLRLRPHPTHFHVAAAVAEARRIGARRTLLTHLNHEIDHHRHESELPPGVGFAYDGQRLTFSLADQEHAP</sequence>
<feature type="domain" description="Metallo-beta-lactamase" evidence="1">
    <location>
        <begin position="63"/>
        <end position="255"/>
    </location>
</feature>
<dbReference type="CDD" id="cd16279">
    <property type="entry name" value="metallo-hydrolase-like_MBL-fold"/>
    <property type="match status" value="1"/>
</dbReference>
<dbReference type="EMBL" id="NAAD01000006">
    <property type="protein sequence ID" value="ORJ61275.1"/>
    <property type="molecule type" value="Genomic_DNA"/>
</dbReference>
<organism evidence="2 3">
    <name type="scientific">Geothermobacter hydrogeniphilus</name>
    <dbReference type="NCBI Taxonomy" id="1969733"/>
    <lineage>
        <taxon>Bacteria</taxon>
        <taxon>Pseudomonadati</taxon>
        <taxon>Thermodesulfobacteriota</taxon>
        <taxon>Desulfuromonadia</taxon>
        <taxon>Desulfuromonadales</taxon>
        <taxon>Geothermobacteraceae</taxon>
        <taxon>Geothermobacter</taxon>
    </lineage>
</organism>
<keyword evidence="3" id="KW-1185">Reference proteome</keyword>
<reference evidence="2 3" key="1">
    <citation type="submission" date="2017-03" db="EMBL/GenBank/DDBJ databases">
        <title>Genome sequence of Geothermobacter sp. EPR-M, Deep-Sea Iron Reducer.</title>
        <authorList>
            <person name="Tully B."/>
            <person name="Savalia P."/>
            <person name="Abuyen K."/>
            <person name="Baughan C."/>
            <person name="Romero E."/>
            <person name="Ronkowski C."/>
            <person name="Torres B."/>
            <person name="Tremblay J."/>
            <person name="Trujillo A."/>
            <person name="Tyler M."/>
            <person name="Perez-Rodriguez I."/>
            <person name="Amend J."/>
        </authorList>
    </citation>
    <scope>NUCLEOTIDE SEQUENCE [LARGE SCALE GENOMIC DNA]</scope>
    <source>
        <strain evidence="2 3">EPR-M</strain>
    </source>
</reference>
<dbReference type="PANTHER" id="PTHR42663:SF6">
    <property type="entry name" value="HYDROLASE C777.06C-RELATED"/>
    <property type="match status" value="1"/>
</dbReference>
<dbReference type="SMART" id="SM00849">
    <property type="entry name" value="Lactamase_B"/>
    <property type="match status" value="1"/>
</dbReference>
<accession>A0A1X0Y7Y3</accession>
<dbReference type="Pfam" id="PF12706">
    <property type="entry name" value="Lactamase_B_2"/>
    <property type="match status" value="1"/>
</dbReference>
<dbReference type="PANTHER" id="PTHR42663">
    <property type="entry name" value="HYDROLASE C777.06C-RELATED-RELATED"/>
    <property type="match status" value="1"/>
</dbReference>
<dbReference type="Gene3D" id="3.60.15.10">
    <property type="entry name" value="Ribonuclease Z/Hydroxyacylglutathione hydrolase-like"/>
    <property type="match status" value="1"/>
</dbReference>
<proteinExistence type="predicted"/>
<dbReference type="InterPro" id="IPR036866">
    <property type="entry name" value="RibonucZ/Hydroxyglut_hydro"/>
</dbReference>
<dbReference type="GO" id="GO:0016787">
    <property type="term" value="F:hydrolase activity"/>
    <property type="evidence" value="ECO:0007669"/>
    <property type="project" value="UniProtKB-KW"/>
</dbReference>
<evidence type="ECO:0000259" key="1">
    <source>
        <dbReference type="SMART" id="SM00849"/>
    </source>
</evidence>
<dbReference type="Proteomes" id="UP000193136">
    <property type="component" value="Unassembled WGS sequence"/>
</dbReference>
<dbReference type="OrthoDB" id="9803916at2"/>
<protein>
    <submittedName>
        <fullName evidence="2">MBL fold metallo-hydrolase</fullName>
    </submittedName>
</protein>
<dbReference type="SUPFAM" id="SSF56281">
    <property type="entry name" value="Metallo-hydrolase/oxidoreductase"/>
    <property type="match status" value="1"/>
</dbReference>
<comment type="caution">
    <text evidence="2">The sequence shown here is derived from an EMBL/GenBank/DDBJ whole genome shotgun (WGS) entry which is preliminary data.</text>
</comment>
<dbReference type="STRING" id="1969733.B5V00_06455"/>
<evidence type="ECO:0000313" key="3">
    <source>
        <dbReference type="Proteomes" id="UP000193136"/>
    </source>
</evidence>
<dbReference type="InterPro" id="IPR001279">
    <property type="entry name" value="Metallo-B-lactamas"/>
</dbReference>
<evidence type="ECO:0000313" key="2">
    <source>
        <dbReference type="EMBL" id="ORJ61275.1"/>
    </source>
</evidence>
<gene>
    <name evidence="2" type="ORF">B5V00_06455</name>
</gene>
<dbReference type="NCBIfam" id="NF038231">
    <property type="entry name" value="MBL_Geo_Pelo"/>
    <property type="match status" value="1"/>
</dbReference>
<name>A0A1X0Y7Y3_9BACT</name>